<dbReference type="AlphaFoldDB" id="A0A176YZ31"/>
<comment type="caution">
    <text evidence="1">The sequence shown here is derived from an EMBL/GenBank/DDBJ whole genome shotgun (WGS) entry which is preliminary data.</text>
</comment>
<evidence type="ECO:0000313" key="2">
    <source>
        <dbReference type="Proteomes" id="UP000076959"/>
    </source>
</evidence>
<dbReference type="EMBL" id="LUUB01000038">
    <property type="protein sequence ID" value="OAF13053.1"/>
    <property type="molecule type" value="Genomic_DNA"/>
</dbReference>
<dbReference type="Gene3D" id="1.10.10.1260">
    <property type="entry name" value="Envelope glycoprotein gp160, DUF2291, helical domain"/>
    <property type="match status" value="1"/>
</dbReference>
<organism evidence="1 2">
    <name type="scientific">Bradyrhizobium centrolobii</name>
    <dbReference type="NCBI Taxonomy" id="1505087"/>
    <lineage>
        <taxon>Bacteria</taxon>
        <taxon>Pseudomonadati</taxon>
        <taxon>Pseudomonadota</taxon>
        <taxon>Alphaproteobacteria</taxon>
        <taxon>Hyphomicrobiales</taxon>
        <taxon>Nitrobacteraceae</taxon>
        <taxon>Bradyrhizobium</taxon>
    </lineage>
</organism>
<dbReference type="InterPro" id="IPR014582">
    <property type="entry name" value="UCP033535_lipo"/>
</dbReference>
<evidence type="ECO:0000313" key="1">
    <source>
        <dbReference type="EMBL" id="OAF13053.1"/>
    </source>
</evidence>
<sequence length="204" mass="21582">MVAAALGGCKVVANADLKAAKSKSADEFDANGYVDKIWASKVLPDFKGRAMELDTLLTDVAKDPDKAGQVHGHREGDGNPWTYEVKGEGKVVAVDTASRHAIVSVESQTASGPRKVDLQIGPVVFGTMLRDALPFIKFGDFVNQIQYAQVSRALNDRASKSVRESFDPADAMGKSVVFYAAAVLGSDTITATPVIVEPAKGGKT</sequence>
<dbReference type="InterPro" id="IPR036215">
    <property type="entry name" value="TM0957-like_sf"/>
</dbReference>
<dbReference type="Gene3D" id="2.40.50.420">
    <property type="entry name" value="Envelope glycoprotein gp160, DUF2291, alpha/beta domain"/>
    <property type="match status" value="1"/>
</dbReference>
<protein>
    <recommendedName>
        <fullName evidence="3">Periplasmic lipoprotein</fullName>
    </recommendedName>
</protein>
<keyword evidence="2" id="KW-1185">Reference proteome</keyword>
<dbReference type="STRING" id="1505087.AYJ54_45840"/>
<gene>
    <name evidence="1" type="ORF">AYJ54_45840</name>
</gene>
<reference evidence="1 2" key="1">
    <citation type="submission" date="2016-03" db="EMBL/GenBank/DDBJ databases">
        <title>Draft Genome Sequence of the Strain BR 10245 (Bradyrhizobium sp.) isolated from nodules of Centrolobium paraense.</title>
        <authorList>
            <person name="Simoes-Araujo J.L.Sr."/>
            <person name="Barauna A.C."/>
            <person name="Silva K."/>
            <person name="Zilli J.E."/>
        </authorList>
    </citation>
    <scope>NUCLEOTIDE SEQUENCE [LARGE SCALE GENOMIC DNA]</scope>
    <source>
        <strain evidence="1 2">BR 10245</strain>
    </source>
</reference>
<dbReference type="Pfam" id="PF10054">
    <property type="entry name" value="DUF2291"/>
    <property type="match status" value="1"/>
</dbReference>
<dbReference type="Proteomes" id="UP000076959">
    <property type="component" value="Unassembled WGS sequence"/>
</dbReference>
<evidence type="ECO:0008006" key="3">
    <source>
        <dbReference type="Google" id="ProtNLM"/>
    </source>
</evidence>
<proteinExistence type="predicted"/>
<dbReference type="SUPFAM" id="SSF141318">
    <property type="entry name" value="TM0957-like"/>
    <property type="match status" value="1"/>
</dbReference>
<dbReference type="PIRSF" id="PIRSF033535">
    <property type="entry name" value="UCP033535_plp"/>
    <property type="match status" value="1"/>
</dbReference>
<dbReference type="OrthoDB" id="156515at2"/>
<name>A0A176YZ31_9BRAD</name>
<accession>A0A176YZ31</accession>